<dbReference type="VEuPathDB" id="FungiDB:BD410DRAFT_697076"/>
<protein>
    <submittedName>
        <fullName evidence="1">Uncharacterized protein</fullName>
    </submittedName>
</protein>
<evidence type="ECO:0000313" key="1">
    <source>
        <dbReference type="EMBL" id="TDL14787.1"/>
    </source>
</evidence>
<gene>
    <name evidence="1" type="ORF">BD410DRAFT_697076</name>
</gene>
<reference evidence="1 2" key="1">
    <citation type="submission" date="2018-06" db="EMBL/GenBank/DDBJ databases">
        <title>A transcriptomic atlas of mushroom development highlights an independent origin of complex multicellularity.</title>
        <authorList>
            <consortium name="DOE Joint Genome Institute"/>
            <person name="Krizsan K."/>
            <person name="Almasi E."/>
            <person name="Merenyi Z."/>
            <person name="Sahu N."/>
            <person name="Viragh M."/>
            <person name="Koszo T."/>
            <person name="Mondo S."/>
            <person name="Kiss B."/>
            <person name="Balint B."/>
            <person name="Kues U."/>
            <person name="Barry K."/>
            <person name="Hegedus J.C."/>
            <person name="Henrissat B."/>
            <person name="Johnson J."/>
            <person name="Lipzen A."/>
            <person name="Ohm R."/>
            <person name="Nagy I."/>
            <person name="Pangilinan J."/>
            <person name="Yan J."/>
            <person name="Xiong Y."/>
            <person name="Grigoriev I.V."/>
            <person name="Hibbett D.S."/>
            <person name="Nagy L.G."/>
        </authorList>
    </citation>
    <scope>NUCLEOTIDE SEQUENCE [LARGE SCALE GENOMIC DNA]</scope>
    <source>
        <strain evidence="1 2">SZMC22713</strain>
    </source>
</reference>
<organism evidence="1 2">
    <name type="scientific">Rickenella mellea</name>
    <dbReference type="NCBI Taxonomy" id="50990"/>
    <lineage>
        <taxon>Eukaryota</taxon>
        <taxon>Fungi</taxon>
        <taxon>Dikarya</taxon>
        <taxon>Basidiomycota</taxon>
        <taxon>Agaricomycotina</taxon>
        <taxon>Agaricomycetes</taxon>
        <taxon>Hymenochaetales</taxon>
        <taxon>Rickenellaceae</taxon>
        <taxon>Rickenella</taxon>
    </lineage>
</organism>
<feature type="non-terminal residue" evidence="1">
    <location>
        <position position="1"/>
    </location>
</feature>
<sequence>DGLEVLKFLFGNPAFADYMQYMPKRTYTCRKKIKRLYTEIMTGNWAWNAQSQLPVGSTLVPVIVGSDKTHLTNCSGAQACHVAVMSCANISKSIRTKASAHAFEPIAYIPLGDWIDEGASGLLQSRCYHFCMDIVLSGIKKAARHGCQMVDPKGFIRKTYTPFASHIADRPEQHLITGISHNSSPVSYAWATEFGDSKPHPLRTGMDILERIQKVNESVDPLNLSRYQQAARAEQLLGVHEPFWRNWWLCSPDKIPSPWQYLTPDPLHQWYRFIFDHVLQWVRRLVGDDELNFRFSILQRRVGFRHFANG</sequence>
<evidence type="ECO:0000313" key="2">
    <source>
        <dbReference type="Proteomes" id="UP000294933"/>
    </source>
</evidence>
<proteinExistence type="predicted"/>
<dbReference type="EMBL" id="ML170307">
    <property type="protein sequence ID" value="TDL14787.1"/>
    <property type="molecule type" value="Genomic_DNA"/>
</dbReference>
<keyword evidence="2" id="KW-1185">Reference proteome</keyword>
<name>A0A4Y7PHD6_9AGAM</name>
<feature type="non-terminal residue" evidence="1">
    <location>
        <position position="310"/>
    </location>
</feature>
<dbReference type="AlphaFoldDB" id="A0A4Y7PHD6"/>
<dbReference type="InterPro" id="IPR041078">
    <property type="entry name" value="Plavaka"/>
</dbReference>
<dbReference type="OrthoDB" id="3232986at2759"/>
<accession>A0A4Y7PHD6</accession>
<dbReference type="Proteomes" id="UP000294933">
    <property type="component" value="Unassembled WGS sequence"/>
</dbReference>
<dbReference type="Pfam" id="PF18759">
    <property type="entry name" value="Plavaka"/>
    <property type="match status" value="1"/>
</dbReference>